<organism evidence="4 5">
    <name type="scientific">candidate division MSBL1 archaeon SCGC-AAA261C02</name>
    <dbReference type="NCBI Taxonomy" id="1698272"/>
    <lineage>
        <taxon>Archaea</taxon>
        <taxon>Methanobacteriati</taxon>
        <taxon>Methanobacteriota</taxon>
        <taxon>candidate division MSBL1</taxon>
    </lineage>
</organism>
<dbReference type="AlphaFoldDB" id="A0A133V146"/>
<dbReference type="NCBIfam" id="TIGR00129">
    <property type="entry name" value="fdhD_narQ"/>
    <property type="match status" value="1"/>
</dbReference>
<dbReference type="Gene3D" id="3.10.20.10">
    <property type="match status" value="1"/>
</dbReference>
<dbReference type="PANTHER" id="PTHR30592">
    <property type="entry name" value="FORMATE DEHYDROGENASE"/>
    <property type="match status" value="1"/>
</dbReference>
<dbReference type="EMBL" id="LHXW01000011">
    <property type="protein sequence ID" value="KXB00164.1"/>
    <property type="molecule type" value="Genomic_DNA"/>
</dbReference>
<dbReference type="InterPro" id="IPR003786">
    <property type="entry name" value="FdhD"/>
</dbReference>
<comment type="function">
    <text evidence="3">Required for formate dehydrogenase (FDH) activity. Acts as a sulfur carrier protein that transfers sulfur from IscS to the molybdenum cofactor prior to its insertion into FDH.</text>
</comment>
<dbReference type="InterPro" id="IPR016193">
    <property type="entry name" value="Cytidine_deaminase-like"/>
</dbReference>
<evidence type="ECO:0000313" key="5">
    <source>
        <dbReference type="Proteomes" id="UP000070520"/>
    </source>
</evidence>
<dbReference type="Proteomes" id="UP000070520">
    <property type="component" value="Unassembled WGS sequence"/>
</dbReference>
<dbReference type="PIRSF" id="PIRSF015626">
    <property type="entry name" value="FdhD"/>
    <property type="match status" value="1"/>
</dbReference>
<dbReference type="Gene3D" id="3.40.140.10">
    <property type="entry name" value="Cytidine Deaminase, domain 2"/>
    <property type="match status" value="1"/>
</dbReference>
<accession>A0A133V146</accession>
<comment type="caution">
    <text evidence="3">Lacks conserved residue(s) required for the propagation of feature annotation.</text>
</comment>
<reference evidence="4 5" key="1">
    <citation type="journal article" date="2016" name="Sci. Rep.">
        <title>Metabolic traits of an uncultured archaeal lineage -MSBL1- from brine pools of the Red Sea.</title>
        <authorList>
            <person name="Mwirichia R."/>
            <person name="Alam I."/>
            <person name="Rashid M."/>
            <person name="Vinu M."/>
            <person name="Ba-Alawi W."/>
            <person name="Anthony Kamau A."/>
            <person name="Kamanda Ngugi D."/>
            <person name="Goker M."/>
            <person name="Klenk H.P."/>
            <person name="Bajic V."/>
            <person name="Stingl U."/>
        </authorList>
    </citation>
    <scope>NUCLEOTIDE SEQUENCE [LARGE SCALE GENOMIC DNA]</scope>
    <source>
        <strain evidence="4">SCGC-AAA261C02</strain>
    </source>
</reference>
<dbReference type="HAMAP" id="MF_00187">
    <property type="entry name" value="FdhD"/>
    <property type="match status" value="1"/>
</dbReference>
<dbReference type="GO" id="GO:0006777">
    <property type="term" value="P:Mo-molybdopterin cofactor biosynthetic process"/>
    <property type="evidence" value="ECO:0007669"/>
    <property type="project" value="UniProtKB-UniRule"/>
</dbReference>
<name>A0A133V146_9EURY</name>
<sequence length="252" mass="27080">MKEKLTKNFESIKVSHKGREKSNDHIVMEESYDLMVNGTRVASLMASPSDLKELGYGYLLAEGIVESKDQVISVQVRENEIHAFVKGSEKIGELLELRSSGCVGAEWGKEEGQISVDSDLTLTPGLVFKSLQHLRSNVYDKTSGSHSASLISETGEVLTKTVDVGRHNAYDKVIGKALLAGVNLSKTILLSTGRQSAGMVMKAARAGIPVIVSKAAPLSSGVDAAEKTGITLICFADSEKFKIFAGHKRIAT</sequence>
<keyword evidence="2 3" id="KW-0501">Molybdenum cofactor biosynthesis</keyword>
<dbReference type="SUPFAM" id="SSF53927">
    <property type="entry name" value="Cytidine deaminase-like"/>
    <property type="match status" value="1"/>
</dbReference>
<comment type="subcellular location">
    <subcellularLocation>
        <location evidence="3">Cytoplasm</location>
    </subcellularLocation>
</comment>
<dbReference type="PANTHER" id="PTHR30592:SF1">
    <property type="entry name" value="SULFUR CARRIER PROTEIN FDHD"/>
    <property type="match status" value="1"/>
</dbReference>
<gene>
    <name evidence="3" type="primary">fdhD</name>
    <name evidence="4" type="ORF">AKJ42_01480</name>
</gene>
<dbReference type="Pfam" id="PF02634">
    <property type="entry name" value="FdhD-NarQ"/>
    <property type="match status" value="1"/>
</dbReference>
<evidence type="ECO:0000256" key="2">
    <source>
        <dbReference type="ARBA" id="ARBA00023150"/>
    </source>
</evidence>
<evidence type="ECO:0000313" key="4">
    <source>
        <dbReference type="EMBL" id="KXB00164.1"/>
    </source>
</evidence>
<dbReference type="GO" id="GO:0097163">
    <property type="term" value="F:sulfur carrier activity"/>
    <property type="evidence" value="ECO:0007669"/>
    <property type="project" value="UniProtKB-UniRule"/>
</dbReference>
<keyword evidence="1 3" id="KW-0963">Cytoplasm</keyword>
<feature type="active site" description="Cysteine persulfide intermediate" evidence="3">
    <location>
        <position position="102"/>
    </location>
</feature>
<comment type="similarity">
    <text evidence="3">Belongs to the FdhD family.</text>
</comment>
<dbReference type="GO" id="GO:0016783">
    <property type="term" value="F:sulfurtransferase activity"/>
    <property type="evidence" value="ECO:0007669"/>
    <property type="project" value="InterPro"/>
</dbReference>
<keyword evidence="5" id="KW-1185">Reference proteome</keyword>
<proteinExistence type="inferred from homology"/>
<evidence type="ECO:0000256" key="1">
    <source>
        <dbReference type="ARBA" id="ARBA00022490"/>
    </source>
</evidence>
<evidence type="ECO:0000256" key="3">
    <source>
        <dbReference type="HAMAP-Rule" id="MF_00187"/>
    </source>
</evidence>
<comment type="caution">
    <text evidence="4">The sequence shown here is derived from an EMBL/GenBank/DDBJ whole genome shotgun (WGS) entry which is preliminary data.</text>
</comment>
<dbReference type="GO" id="GO:0005737">
    <property type="term" value="C:cytoplasm"/>
    <property type="evidence" value="ECO:0007669"/>
    <property type="project" value="UniProtKB-SubCell"/>
</dbReference>
<protein>
    <recommendedName>
        <fullName evidence="3">Sulfur carrier protein FdhD</fullName>
    </recommendedName>
</protein>